<dbReference type="EMBL" id="CP050177">
    <property type="protein sequence ID" value="QIQ06045.1"/>
    <property type="molecule type" value="Genomic_DNA"/>
</dbReference>
<gene>
    <name evidence="8" type="ORF">HA039_30390</name>
</gene>
<name>A0A6G9H680_9ACTN</name>
<dbReference type="SUPFAM" id="SSF103473">
    <property type="entry name" value="MFS general substrate transporter"/>
    <property type="match status" value="1"/>
</dbReference>
<sequence>MTALPASGAVQSRAAKGVWAGLVLAVSMTTIDQTIVALSSPSIQDHLSISHADLQWAVNAYLLTTASFFLLGGRLADLLGHRRMALIGIAGFGVTSLLCGLTPEGSFAAPWLITARALQGVSGALMFPAAIGIVVQSFPRERRGRAMATFFTITGAMTAIGPVAGGYLTQWTWRSIFWINVPVAVAAAILTVRMVPRSKGTAGTVDWRGAAVSAVAMALVVFGLQQAGAWGWTSPGVWVPIAVGALTLVRFVGLERRTPMPLVNLEVMRDRGFAVSTLAMFFASVAFISVFFFLSVYGQVSLRLPVGDTGLLLLKFFIGFAVAARLGSARFDRHGARPVVLMGGVVGTVGFLWLARTATDLGFDASAFLNRQTWPLLVAGAGIGFMFSPVSTDALNRAIGASYGEVSAVTQTVKNFGGALGLALFSTLVTHRLTQKLTDSILAVGGTSRDAGRAVDAVTGGDPGAAGGLAAGNASALRAVRVDYASAAQVAFYGMAGAMAVVALLAWWYPRGSGTREAS</sequence>
<keyword evidence="5" id="KW-0046">Antibiotic resistance</keyword>
<evidence type="ECO:0000313" key="9">
    <source>
        <dbReference type="Proteomes" id="UP000501179"/>
    </source>
</evidence>
<feature type="transmembrane region" description="Helical" evidence="6">
    <location>
        <begin position="54"/>
        <end position="72"/>
    </location>
</feature>
<feature type="transmembrane region" description="Helical" evidence="6">
    <location>
        <begin position="376"/>
        <end position="395"/>
    </location>
</feature>
<feature type="transmembrane region" description="Helical" evidence="6">
    <location>
        <begin position="339"/>
        <end position="356"/>
    </location>
</feature>
<dbReference type="GO" id="GO:0022857">
    <property type="term" value="F:transmembrane transporter activity"/>
    <property type="evidence" value="ECO:0007669"/>
    <property type="project" value="InterPro"/>
</dbReference>
<dbReference type="InterPro" id="IPR020846">
    <property type="entry name" value="MFS_dom"/>
</dbReference>
<reference evidence="8 9" key="1">
    <citation type="submission" date="2020-03" db="EMBL/GenBank/DDBJ databases">
        <title>A novel species.</title>
        <authorList>
            <person name="Gao J."/>
        </authorList>
    </citation>
    <scope>NUCLEOTIDE SEQUENCE [LARGE SCALE GENOMIC DNA]</scope>
    <source>
        <strain evidence="8 9">QMT-12</strain>
    </source>
</reference>
<keyword evidence="3 6" id="KW-1133">Transmembrane helix</keyword>
<dbReference type="Pfam" id="PF07690">
    <property type="entry name" value="MFS_1"/>
    <property type="match status" value="1"/>
</dbReference>
<dbReference type="RefSeq" id="WP_167034733.1">
    <property type="nucleotide sequence ID" value="NZ_CP050177.1"/>
</dbReference>
<dbReference type="InterPro" id="IPR036259">
    <property type="entry name" value="MFS_trans_sf"/>
</dbReference>
<dbReference type="KEGG" id="slia:HA039_30390"/>
<evidence type="ECO:0000313" key="8">
    <source>
        <dbReference type="EMBL" id="QIQ06045.1"/>
    </source>
</evidence>
<dbReference type="AlphaFoldDB" id="A0A6G9H680"/>
<feature type="domain" description="Major facilitator superfamily (MFS) profile" evidence="7">
    <location>
        <begin position="18"/>
        <end position="514"/>
    </location>
</feature>
<evidence type="ECO:0000256" key="3">
    <source>
        <dbReference type="ARBA" id="ARBA00022989"/>
    </source>
</evidence>
<evidence type="ECO:0000256" key="2">
    <source>
        <dbReference type="ARBA" id="ARBA00022692"/>
    </source>
</evidence>
<proteinExistence type="predicted"/>
<feature type="transmembrane region" description="Helical" evidence="6">
    <location>
        <begin position="84"/>
        <end position="103"/>
    </location>
</feature>
<dbReference type="Proteomes" id="UP000501179">
    <property type="component" value="Chromosome"/>
</dbReference>
<feature type="transmembrane region" description="Helical" evidence="6">
    <location>
        <begin position="236"/>
        <end position="253"/>
    </location>
</feature>
<dbReference type="GO" id="GO:0005886">
    <property type="term" value="C:plasma membrane"/>
    <property type="evidence" value="ECO:0007669"/>
    <property type="project" value="UniProtKB-SubCell"/>
</dbReference>
<feature type="transmembrane region" description="Helical" evidence="6">
    <location>
        <begin position="273"/>
        <end position="297"/>
    </location>
</feature>
<dbReference type="PANTHER" id="PTHR42718:SF49">
    <property type="entry name" value="EXPORT PROTEIN"/>
    <property type="match status" value="1"/>
</dbReference>
<dbReference type="InterPro" id="IPR011701">
    <property type="entry name" value="MFS"/>
</dbReference>
<dbReference type="Gene3D" id="1.20.1250.20">
    <property type="entry name" value="MFS general substrate transporter like domains"/>
    <property type="match status" value="1"/>
</dbReference>
<keyword evidence="9" id="KW-1185">Reference proteome</keyword>
<dbReference type="PROSITE" id="PS50850">
    <property type="entry name" value="MFS"/>
    <property type="match status" value="1"/>
</dbReference>
<evidence type="ECO:0000256" key="6">
    <source>
        <dbReference type="SAM" id="Phobius"/>
    </source>
</evidence>
<dbReference type="Gene3D" id="1.20.1720.10">
    <property type="entry name" value="Multidrug resistance protein D"/>
    <property type="match status" value="1"/>
</dbReference>
<feature type="transmembrane region" description="Helical" evidence="6">
    <location>
        <begin position="207"/>
        <end position="224"/>
    </location>
</feature>
<feature type="transmembrane region" description="Helical" evidence="6">
    <location>
        <begin position="490"/>
        <end position="509"/>
    </location>
</feature>
<dbReference type="PANTHER" id="PTHR42718">
    <property type="entry name" value="MAJOR FACILITATOR SUPERFAMILY MULTIDRUG TRANSPORTER MFSC"/>
    <property type="match status" value="1"/>
</dbReference>
<evidence type="ECO:0000259" key="7">
    <source>
        <dbReference type="PROSITE" id="PS50850"/>
    </source>
</evidence>
<keyword evidence="2 6" id="KW-0812">Transmembrane</keyword>
<feature type="transmembrane region" description="Helical" evidence="6">
    <location>
        <begin position="309"/>
        <end position="327"/>
    </location>
</feature>
<dbReference type="CDD" id="cd17321">
    <property type="entry name" value="MFS_MMR_MDR_like"/>
    <property type="match status" value="1"/>
</dbReference>
<evidence type="ECO:0000256" key="5">
    <source>
        <dbReference type="ARBA" id="ARBA00023251"/>
    </source>
</evidence>
<organism evidence="8 9">
    <name type="scientific">Streptomyces liangshanensis</name>
    <dbReference type="NCBI Taxonomy" id="2717324"/>
    <lineage>
        <taxon>Bacteria</taxon>
        <taxon>Bacillati</taxon>
        <taxon>Actinomycetota</taxon>
        <taxon>Actinomycetes</taxon>
        <taxon>Kitasatosporales</taxon>
        <taxon>Streptomycetaceae</taxon>
        <taxon>Streptomyces</taxon>
    </lineage>
</organism>
<keyword evidence="4 6" id="KW-0472">Membrane</keyword>
<evidence type="ECO:0000256" key="4">
    <source>
        <dbReference type="ARBA" id="ARBA00023136"/>
    </source>
</evidence>
<comment type="subcellular location">
    <subcellularLocation>
        <location evidence="1">Cell membrane</location>
        <topology evidence="1">Multi-pass membrane protein</topology>
    </subcellularLocation>
</comment>
<protein>
    <submittedName>
        <fullName evidence="8">MFS transporter</fullName>
    </submittedName>
</protein>
<dbReference type="GO" id="GO:0046677">
    <property type="term" value="P:response to antibiotic"/>
    <property type="evidence" value="ECO:0007669"/>
    <property type="project" value="UniProtKB-KW"/>
</dbReference>
<feature type="transmembrane region" description="Helical" evidence="6">
    <location>
        <begin position="175"/>
        <end position="195"/>
    </location>
</feature>
<feature type="transmembrane region" description="Helical" evidence="6">
    <location>
        <begin position="147"/>
        <end position="169"/>
    </location>
</feature>
<accession>A0A6G9H680</accession>
<feature type="transmembrane region" description="Helical" evidence="6">
    <location>
        <begin position="109"/>
        <end position="135"/>
    </location>
</feature>
<evidence type="ECO:0000256" key="1">
    <source>
        <dbReference type="ARBA" id="ARBA00004651"/>
    </source>
</evidence>